<proteinExistence type="predicted"/>
<gene>
    <name evidence="2" type="ORF">CARN6_1615</name>
</gene>
<dbReference type="AlphaFoldDB" id="E6QLQ4"/>
<accession>E6QLQ4</accession>
<keyword evidence="2" id="KW-0560">Oxidoreductase</keyword>
<evidence type="ECO:0000313" key="2">
    <source>
        <dbReference type="EMBL" id="CBI08175.1"/>
    </source>
</evidence>
<dbReference type="InterPro" id="IPR029068">
    <property type="entry name" value="Glyas_Bleomycin-R_OHBP_Dase"/>
</dbReference>
<reference evidence="2" key="1">
    <citation type="submission" date="2009-10" db="EMBL/GenBank/DDBJ databases">
        <title>Diversity of trophic interactions inside an arsenic-rich microbial ecosystem.</title>
        <authorList>
            <person name="Bertin P.N."/>
            <person name="Heinrich-Salmeron A."/>
            <person name="Pelletier E."/>
            <person name="Goulhen-Chollet F."/>
            <person name="Arsene-Ploetze F."/>
            <person name="Gallien S."/>
            <person name="Calteau A."/>
            <person name="Vallenet D."/>
            <person name="Casiot C."/>
            <person name="Chane-Woon-Ming B."/>
            <person name="Giloteaux L."/>
            <person name="Barakat M."/>
            <person name="Bonnefoy V."/>
            <person name="Bruneel O."/>
            <person name="Chandler M."/>
            <person name="Cleiss J."/>
            <person name="Duran R."/>
            <person name="Elbaz-Poulichet F."/>
            <person name="Fonknechten N."/>
            <person name="Lauga B."/>
            <person name="Mornico D."/>
            <person name="Ortet P."/>
            <person name="Schaeffer C."/>
            <person name="Siguier P."/>
            <person name="Alexander Thil Smith A."/>
            <person name="Van Dorsselaer A."/>
            <person name="Weissenbach J."/>
            <person name="Medigue C."/>
            <person name="Le Paslier D."/>
        </authorList>
    </citation>
    <scope>NUCLEOTIDE SEQUENCE</scope>
</reference>
<dbReference type="SUPFAM" id="SSF54593">
    <property type="entry name" value="Glyoxalase/Bleomycin resistance protein/Dihydroxybiphenyl dioxygenase"/>
    <property type="match status" value="1"/>
</dbReference>
<sequence>MAQFSGLGKHNIIGFVSIVDVSRARDFYRDTLGLRLIMEEPPFALVFEANGIMLRLGMAKELPPARSTVLGWQVPDITATVTGLSQAGVRFERYHGMDQDELGIWNSPTSARVAWFKDPDGNTLSVSEHPELKK</sequence>
<dbReference type="PROSITE" id="PS51819">
    <property type="entry name" value="VOC"/>
    <property type="match status" value="1"/>
</dbReference>
<keyword evidence="2" id="KW-0223">Dioxygenase</keyword>
<dbReference type="InterPro" id="IPR037523">
    <property type="entry name" value="VOC_core"/>
</dbReference>
<dbReference type="GO" id="GO:0051213">
    <property type="term" value="F:dioxygenase activity"/>
    <property type="evidence" value="ECO:0007669"/>
    <property type="project" value="UniProtKB-KW"/>
</dbReference>
<dbReference type="Gene3D" id="3.10.180.10">
    <property type="entry name" value="2,3-Dihydroxybiphenyl 1,2-Dioxygenase, domain 1"/>
    <property type="match status" value="1"/>
</dbReference>
<dbReference type="EMBL" id="CABQ01000190">
    <property type="protein sequence ID" value="CBI08175.1"/>
    <property type="molecule type" value="Genomic_DNA"/>
</dbReference>
<evidence type="ECO:0000259" key="1">
    <source>
        <dbReference type="PROSITE" id="PS51819"/>
    </source>
</evidence>
<protein>
    <submittedName>
        <fullName evidence="2">Glyoxalase/bleomycin resistance protein/dioxygenase</fullName>
    </submittedName>
</protein>
<dbReference type="InterPro" id="IPR004360">
    <property type="entry name" value="Glyas_Fos-R_dOase_dom"/>
</dbReference>
<dbReference type="Pfam" id="PF00903">
    <property type="entry name" value="Glyoxalase"/>
    <property type="match status" value="1"/>
</dbReference>
<name>E6QLQ4_9ZZZZ</name>
<comment type="caution">
    <text evidence="2">The sequence shown here is derived from an EMBL/GenBank/DDBJ whole genome shotgun (WGS) entry which is preliminary data.</text>
</comment>
<organism evidence="2">
    <name type="scientific">mine drainage metagenome</name>
    <dbReference type="NCBI Taxonomy" id="410659"/>
    <lineage>
        <taxon>unclassified sequences</taxon>
        <taxon>metagenomes</taxon>
        <taxon>ecological metagenomes</taxon>
    </lineage>
</organism>
<feature type="domain" description="VOC" evidence="1">
    <location>
        <begin position="9"/>
        <end position="129"/>
    </location>
</feature>